<accession>A0A151IEM9</accession>
<sequence>MHRKVDVLRVRANDDRLLIQSGKFLLLHSTSKENLDMAPSLKYLFCRPWNRKNTKELPNQDRILQMKHSAKFQCRPPRITPNIDAVQDNVLVEL</sequence>
<gene>
    <name evidence="1" type="ORF">ALC62_09993</name>
</gene>
<dbReference type="Proteomes" id="UP000078542">
    <property type="component" value="Unassembled WGS sequence"/>
</dbReference>
<protein>
    <submittedName>
        <fullName evidence="1">Uncharacterized protein</fullName>
    </submittedName>
</protein>
<dbReference type="AlphaFoldDB" id="A0A151IEM9"/>
<evidence type="ECO:0000313" key="2">
    <source>
        <dbReference type="Proteomes" id="UP000078542"/>
    </source>
</evidence>
<organism evidence="1 2">
    <name type="scientific">Cyphomyrmex costatus</name>
    <dbReference type="NCBI Taxonomy" id="456900"/>
    <lineage>
        <taxon>Eukaryota</taxon>
        <taxon>Metazoa</taxon>
        <taxon>Ecdysozoa</taxon>
        <taxon>Arthropoda</taxon>
        <taxon>Hexapoda</taxon>
        <taxon>Insecta</taxon>
        <taxon>Pterygota</taxon>
        <taxon>Neoptera</taxon>
        <taxon>Endopterygota</taxon>
        <taxon>Hymenoptera</taxon>
        <taxon>Apocrita</taxon>
        <taxon>Aculeata</taxon>
        <taxon>Formicoidea</taxon>
        <taxon>Formicidae</taxon>
        <taxon>Myrmicinae</taxon>
        <taxon>Cyphomyrmex</taxon>
    </lineage>
</organism>
<evidence type="ECO:0000313" key="1">
    <source>
        <dbReference type="EMBL" id="KYM99266.1"/>
    </source>
</evidence>
<name>A0A151IEM9_9HYME</name>
<keyword evidence="2" id="KW-1185">Reference proteome</keyword>
<proteinExistence type="predicted"/>
<reference evidence="1 2" key="1">
    <citation type="submission" date="2016-03" db="EMBL/GenBank/DDBJ databases">
        <title>Cyphomyrmex costatus WGS genome.</title>
        <authorList>
            <person name="Nygaard S."/>
            <person name="Hu H."/>
            <person name="Boomsma J."/>
            <person name="Zhang G."/>
        </authorList>
    </citation>
    <scope>NUCLEOTIDE SEQUENCE [LARGE SCALE GENOMIC DNA]</scope>
    <source>
        <strain evidence="1">MS0001</strain>
        <tissue evidence="1">Whole body</tissue>
    </source>
</reference>
<dbReference type="EMBL" id="KQ977862">
    <property type="protein sequence ID" value="KYM99266.1"/>
    <property type="molecule type" value="Genomic_DNA"/>
</dbReference>